<organism evidence="1 2">
    <name type="scientific">Dreissena polymorpha</name>
    <name type="common">Zebra mussel</name>
    <name type="synonym">Mytilus polymorpha</name>
    <dbReference type="NCBI Taxonomy" id="45954"/>
    <lineage>
        <taxon>Eukaryota</taxon>
        <taxon>Metazoa</taxon>
        <taxon>Spiralia</taxon>
        <taxon>Lophotrochozoa</taxon>
        <taxon>Mollusca</taxon>
        <taxon>Bivalvia</taxon>
        <taxon>Autobranchia</taxon>
        <taxon>Heteroconchia</taxon>
        <taxon>Euheterodonta</taxon>
        <taxon>Imparidentia</taxon>
        <taxon>Neoheterodontei</taxon>
        <taxon>Myida</taxon>
        <taxon>Dreissenoidea</taxon>
        <taxon>Dreissenidae</taxon>
        <taxon>Dreissena</taxon>
    </lineage>
</organism>
<dbReference type="AlphaFoldDB" id="A0A9D4LU24"/>
<gene>
    <name evidence="1" type="ORF">DPMN_026784</name>
</gene>
<comment type="caution">
    <text evidence="1">The sequence shown here is derived from an EMBL/GenBank/DDBJ whole genome shotgun (WGS) entry which is preliminary data.</text>
</comment>
<proteinExistence type="predicted"/>
<reference evidence="1" key="1">
    <citation type="journal article" date="2019" name="bioRxiv">
        <title>The Genome of the Zebra Mussel, Dreissena polymorpha: A Resource for Invasive Species Research.</title>
        <authorList>
            <person name="McCartney M.A."/>
            <person name="Auch B."/>
            <person name="Kono T."/>
            <person name="Mallez S."/>
            <person name="Zhang Y."/>
            <person name="Obille A."/>
            <person name="Becker A."/>
            <person name="Abrahante J.E."/>
            <person name="Garbe J."/>
            <person name="Badalamenti J.P."/>
            <person name="Herman A."/>
            <person name="Mangelson H."/>
            <person name="Liachko I."/>
            <person name="Sullivan S."/>
            <person name="Sone E.D."/>
            <person name="Koren S."/>
            <person name="Silverstein K.A.T."/>
            <person name="Beckman K.B."/>
            <person name="Gohl D.M."/>
        </authorList>
    </citation>
    <scope>NUCLEOTIDE SEQUENCE</scope>
    <source>
        <strain evidence="1">Duluth1</strain>
        <tissue evidence="1">Whole animal</tissue>
    </source>
</reference>
<accession>A0A9D4LU24</accession>
<evidence type="ECO:0000313" key="1">
    <source>
        <dbReference type="EMBL" id="KAH3863784.1"/>
    </source>
</evidence>
<protein>
    <submittedName>
        <fullName evidence="1">Uncharacterized protein</fullName>
    </submittedName>
</protein>
<reference evidence="1" key="2">
    <citation type="submission" date="2020-11" db="EMBL/GenBank/DDBJ databases">
        <authorList>
            <person name="McCartney M.A."/>
            <person name="Auch B."/>
            <person name="Kono T."/>
            <person name="Mallez S."/>
            <person name="Becker A."/>
            <person name="Gohl D.M."/>
            <person name="Silverstein K.A.T."/>
            <person name="Koren S."/>
            <person name="Bechman K.B."/>
            <person name="Herman A."/>
            <person name="Abrahante J.E."/>
            <person name="Garbe J."/>
        </authorList>
    </citation>
    <scope>NUCLEOTIDE SEQUENCE</scope>
    <source>
        <strain evidence="1">Duluth1</strain>
        <tissue evidence="1">Whole animal</tissue>
    </source>
</reference>
<dbReference type="EMBL" id="JAIWYP010000002">
    <property type="protein sequence ID" value="KAH3863784.1"/>
    <property type="molecule type" value="Genomic_DNA"/>
</dbReference>
<sequence>MSPVRIGGGVVPDHPPHVKVLLKKETLHCVNPLGVVLKLALEVIIKVQVVLVNTPEIKKELVRNVS</sequence>
<name>A0A9D4LU24_DREPO</name>
<dbReference type="Proteomes" id="UP000828390">
    <property type="component" value="Unassembled WGS sequence"/>
</dbReference>
<keyword evidence="2" id="KW-1185">Reference proteome</keyword>
<evidence type="ECO:0000313" key="2">
    <source>
        <dbReference type="Proteomes" id="UP000828390"/>
    </source>
</evidence>